<evidence type="ECO:0000256" key="1">
    <source>
        <dbReference type="SAM" id="Phobius"/>
    </source>
</evidence>
<dbReference type="KEGG" id="pspi:PS2015_1476"/>
<feature type="transmembrane region" description="Helical" evidence="1">
    <location>
        <begin position="6"/>
        <end position="25"/>
    </location>
</feature>
<dbReference type="RefSeq" id="WP_156412683.1">
    <property type="nucleotide sequence ID" value="NZ_CP013189.1"/>
</dbReference>
<proteinExistence type="predicted"/>
<dbReference type="OrthoDB" id="6121502at2"/>
<feature type="transmembrane region" description="Helical" evidence="1">
    <location>
        <begin position="85"/>
        <end position="105"/>
    </location>
</feature>
<reference evidence="2 3" key="1">
    <citation type="submission" date="2015-11" db="EMBL/GenBank/DDBJ databases">
        <authorList>
            <person name="Zhang Y."/>
            <person name="Guo Z."/>
        </authorList>
    </citation>
    <scope>NUCLEOTIDE SEQUENCE [LARGE SCALE GENOMIC DNA]</scope>
    <source>
        <strain evidence="2 3">KCTC 32221</strain>
    </source>
</reference>
<name>A0A0S2KD81_9GAMM</name>
<dbReference type="Proteomes" id="UP000065641">
    <property type="component" value="Chromosome"/>
</dbReference>
<organism evidence="2 3">
    <name type="scientific">Pseudohongiella spirulinae</name>
    <dbReference type="NCBI Taxonomy" id="1249552"/>
    <lineage>
        <taxon>Bacteria</taxon>
        <taxon>Pseudomonadati</taxon>
        <taxon>Pseudomonadota</taxon>
        <taxon>Gammaproteobacteria</taxon>
        <taxon>Pseudomonadales</taxon>
        <taxon>Pseudohongiellaceae</taxon>
        <taxon>Pseudohongiella</taxon>
    </lineage>
</organism>
<dbReference type="AlphaFoldDB" id="A0A0S2KD81"/>
<accession>A0A0S2KD81</accession>
<dbReference type="STRING" id="1249552.PS2015_1476"/>
<keyword evidence="1" id="KW-0472">Membrane</keyword>
<feature type="transmembrane region" description="Helical" evidence="1">
    <location>
        <begin position="37"/>
        <end position="55"/>
    </location>
</feature>
<keyword evidence="1" id="KW-0812">Transmembrane</keyword>
<evidence type="ECO:0000313" key="2">
    <source>
        <dbReference type="EMBL" id="ALO46133.1"/>
    </source>
</evidence>
<sequence length="110" mass="12295">MLNIYGYLTSWAIYLAAGTICYVLFYRATAVIRPKTLANVMRGIMIALIYTPWYISADNDLMAPVLMVITLDMITLGGDAFIRGFVPLLLALSLAILAGLFWNMIKKKLQ</sequence>
<gene>
    <name evidence="2" type="ORF">PS2015_1476</name>
</gene>
<protein>
    <submittedName>
        <fullName evidence="2">Uncharacterized protein</fullName>
    </submittedName>
</protein>
<keyword evidence="3" id="KW-1185">Reference proteome</keyword>
<dbReference type="EMBL" id="CP013189">
    <property type="protein sequence ID" value="ALO46133.1"/>
    <property type="molecule type" value="Genomic_DNA"/>
</dbReference>
<keyword evidence="1" id="KW-1133">Transmembrane helix</keyword>
<evidence type="ECO:0000313" key="3">
    <source>
        <dbReference type="Proteomes" id="UP000065641"/>
    </source>
</evidence>